<dbReference type="Pfam" id="PF02518">
    <property type="entry name" value="HATPase_c"/>
    <property type="match status" value="1"/>
</dbReference>
<feature type="transmembrane region" description="Helical" evidence="10">
    <location>
        <begin position="129"/>
        <end position="148"/>
    </location>
</feature>
<evidence type="ECO:0000256" key="4">
    <source>
        <dbReference type="ARBA" id="ARBA00022679"/>
    </source>
</evidence>
<proteinExistence type="predicted"/>
<comment type="caution">
    <text evidence="12">The sequence shown here is derived from an EMBL/GenBank/DDBJ whole genome shotgun (WGS) entry which is preliminary data.</text>
</comment>
<feature type="transmembrane region" description="Helical" evidence="10">
    <location>
        <begin position="105"/>
        <end position="123"/>
    </location>
</feature>
<feature type="transmembrane region" description="Helical" evidence="10">
    <location>
        <begin position="36"/>
        <end position="55"/>
    </location>
</feature>
<evidence type="ECO:0000256" key="3">
    <source>
        <dbReference type="ARBA" id="ARBA00022553"/>
    </source>
</evidence>
<dbReference type="CDD" id="cd16917">
    <property type="entry name" value="HATPase_UhpB-NarQ-NarX-like"/>
    <property type="match status" value="1"/>
</dbReference>
<evidence type="ECO:0000256" key="2">
    <source>
        <dbReference type="ARBA" id="ARBA00012438"/>
    </source>
</evidence>
<gene>
    <name evidence="12" type="ORF">ACFPCY_00210</name>
</gene>
<keyword evidence="3" id="KW-0597">Phosphoprotein</keyword>
<name>A0ABV9TNT9_9ACTN</name>
<feature type="transmembrane region" description="Helical" evidence="10">
    <location>
        <begin position="60"/>
        <end position="77"/>
    </location>
</feature>
<dbReference type="InterPro" id="IPR003594">
    <property type="entry name" value="HATPase_dom"/>
</dbReference>
<evidence type="ECO:0000256" key="9">
    <source>
        <dbReference type="SAM" id="MobiDB-lite"/>
    </source>
</evidence>
<keyword evidence="4" id="KW-0808">Transferase</keyword>
<feature type="domain" description="Histidine kinase/HSP90-like ATPase" evidence="11">
    <location>
        <begin position="278"/>
        <end position="411"/>
    </location>
</feature>
<dbReference type="PANTHER" id="PTHR24421">
    <property type="entry name" value="NITRATE/NITRITE SENSOR PROTEIN NARX-RELATED"/>
    <property type="match status" value="1"/>
</dbReference>
<keyword evidence="10" id="KW-0812">Transmembrane</keyword>
<keyword evidence="5" id="KW-0547">Nucleotide-binding</keyword>
<dbReference type="Pfam" id="PF07730">
    <property type="entry name" value="HisKA_3"/>
    <property type="match status" value="1"/>
</dbReference>
<evidence type="ECO:0000256" key="8">
    <source>
        <dbReference type="ARBA" id="ARBA00023012"/>
    </source>
</evidence>
<dbReference type="InterPro" id="IPR036890">
    <property type="entry name" value="HATPase_C_sf"/>
</dbReference>
<keyword evidence="13" id="KW-1185">Reference proteome</keyword>
<dbReference type="GO" id="GO:0016301">
    <property type="term" value="F:kinase activity"/>
    <property type="evidence" value="ECO:0007669"/>
    <property type="project" value="UniProtKB-KW"/>
</dbReference>
<keyword evidence="10" id="KW-1133">Transmembrane helix</keyword>
<dbReference type="Proteomes" id="UP001595872">
    <property type="component" value="Unassembled WGS sequence"/>
</dbReference>
<dbReference type="PANTHER" id="PTHR24421:SF10">
    <property type="entry name" value="NITRATE_NITRITE SENSOR PROTEIN NARQ"/>
    <property type="match status" value="1"/>
</dbReference>
<feature type="region of interest" description="Disordered" evidence="9">
    <location>
        <begin position="316"/>
        <end position="414"/>
    </location>
</feature>
<dbReference type="InterPro" id="IPR055558">
    <property type="entry name" value="DUF7134"/>
</dbReference>
<evidence type="ECO:0000256" key="10">
    <source>
        <dbReference type="SAM" id="Phobius"/>
    </source>
</evidence>
<keyword evidence="10" id="KW-0472">Membrane</keyword>
<dbReference type="SUPFAM" id="SSF55874">
    <property type="entry name" value="ATPase domain of HSP90 chaperone/DNA topoisomerase II/histidine kinase"/>
    <property type="match status" value="1"/>
</dbReference>
<evidence type="ECO:0000256" key="6">
    <source>
        <dbReference type="ARBA" id="ARBA00022777"/>
    </source>
</evidence>
<keyword evidence="6 12" id="KW-0418">Kinase</keyword>
<evidence type="ECO:0000259" key="11">
    <source>
        <dbReference type="SMART" id="SM00387"/>
    </source>
</evidence>
<keyword evidence="7" id="KW-0067">ATP-binding</keyword>
<evidence type="ECO:0000256" key="1">
    <source>
        <dbReference type="ARBA" id="ARBA00000085"/>
    </source>
</evidence>
<evidence type="ECO:0000313" key="13">
    <source>
        <dbReference type="Proteomes" id="UP001595872"/>
    </source>
</evidence>
<feature type="compositionally biased region" description="Low complexity" evidence="9">
    <location>
        <begin position="332"/>
        <end position="374"/>
    </location>
</feature>
<dbReference type="EC" id="2.7.13.3" evidence="2"/>
<keyword evidence="8" id="KW-0902">Two-component regulatory system</keyword>
<dbReference type="RefSeq" id="WP_378252538.1">
    <property type="nucleotide sequence ID" value="NZ_JBHSIT010000001.1"/>
</dbReference>
<dbReference type="Gene3D" id="1.20.5.1930">
    <property type="match status" value="1"/>
</dbReference>
<dbReference type="EMBL" id="JBHSIT010000001">
    <property type="protein sequence ID" value="MFC4905727.1"/>
    <property type="molecule type" value="Genomic_DNA"/>
</dbReference>
<dbReference type="InterPro" id="IPR050482">
    <property type="entry name" value="Sensor_HK_TwoCompSys"/>
</dbReference>
<evidence type="ECO:0000313" key="12">
    <source>
        <dbReference type="EMBL" id="MFC4905727.1"/>
    </source>
</evidence>
<dbReference type="Gene3D" id="3.30.565.10">
    <property type="entry name" value="Histidine kinase-like ATPase, C-terminal domain"/>
    <property type="match status" value="1"/>
</dbReference>
<comment type="catalytic activity">
    <reaction evidence="1">
        <text>ATP + protein L-histidine = ADP + protein N-phospho-L-histidine.</text>
        <dbReference type="EC" id="2.7.13.3"/>
    </reaction>
</comment>
<evidence type="ECO:0000256" key="5">
    <source>
        <dbReference type="ARBA" id="ARBA00022741"/>
    </source>
</evidence>
<evidence type="ECO:0000256" key="7">
    <source>
        <dbReference type="ARBA" id="ARBA00022840"/>
    </source>
</evidence>
<accession>A0ABV9TNT9</accession>
<dbReference type="Pfam" id="PF23539">
    <property type="entry name" value="DUF7134"/>
    <property type="match status" value="1"/>
</dbReference>
<dbReference type="SMART" id="SM00387">
    <property type="entry name" value="HATPase_c"/>
    <property type="match status" value="1"/>
</dbReference>
<organism evidence="12 13">
    <name type="scientific">Actinomadura gamaensis</name>
    <dbReference type="NCBI Taxonomy" id="1763541"/>
    <lineage>
        <taxon>Bacteria</taxon>
        <taxon>Bacillati</taxon>
        <taxon>Actinomycetota</taxon>
        <taxon>Actinomycetes</taxon>
        <taxon>Streptosporangiales</taxon>
        <taxon>Thermomonosporaceae</taxon>
        <taxon>Actinomadura</taxon>
    </lineage>
</organism>
<dbReference type="InterPro" id="IPR011712">
    <property type="entry name" value="Sig_transdc_His_kin_sub3_dim/P"/>
</dbReference>
<reference evidence="13" key="1">
    <citation type="journal article" date="2019" name="Int. J. Syst. Evol. Microbiol.">
        <title>The Global Catalogue of Microorganisms (GCM) 10K type strain sequencing project: providing services to taxonomists for standard genome sequencing and annotation.</title>
        <authorList>
            <consortium name="The Broad Institute Genomics Platform"/>
            <consortium name="The Broad Institute Genome Sequencing Center for Infectious Disease"/>
            <person name="Wu L."/>
            <person name="Ma J."/>
        </authorList>
    </citation>
    <scope>NUCLEOTIDE SEQUENCE [LARGE SCALE GENOMIC DNA]</scope>
    <source>
        <strain evidence="13">KLKA75</strain>
    </source>
</reference>
<sequence length="414" mass="42461">MGWPRGRAADVAIAFGVLILVGAGSAESLFGPREEPWSVTALTWVLIVAVCGALAARRRYPVTVAVFMLAATVAYYLTSTYDGPLLAAFMVALYTVAEAGRPRAAIALGAAALGLTSLGTLAGNGDVNGVALFMLAGWVVAVVLIGWLRHTSLAHAREVEQRAATEERLRIARELHDVVGHHLSLISVQSAAALRRFAKDRRRGEQHAEEALAAVRETSREALRELRAMLAVLRQDGEDPPTAPAQGLDRLGELVERARSAGLDVRPDVSGDGRPPAEVDLAAYRIVQEALTNVVKHARATSVAVRVERAPDAVLIEVTDDGRGPAAARPTSGSSASGSAASGSSASGSAASGSAASGSAASGAAGAAGSVASGSGIGGMRERARALGGELSAGPGTGGGFRVRARLPHEKRTA</sequence>
<protein>
    <recommendedName>
        <fullName evidence="2">histidine kinase</fullName>
        <ecNumber evidence="2">2.7.13.3</ecNumber>
    </recommendedName>
</protein>